<evidence type="ECO:0000259" key="3">
    <source>
        <dbReference type="Pfam" id="PF19295"/>
    </source>
</evidence>
<dbReference type="RefSeq" id="WP_206658399.1">
    <property type="nucleotide sequence ID" value="NZ_CP071182.1"/>
</dbReference>
<dbReference type="Proteomes" id="UP000663505">
    <property type="component" value="Chromosome"/>
</dbReference>
<dbReference type="KEGG" id="afx:JZ786_09235"/>
<feature type="domain" description="SUF system FeS cluster assembly SufBD core" evidence="2">
    <location>
        <begin position="171"/>
        <end position="403"/>
    </location>
</feature>
<dbReference type="InterPro" id="IPR037284">
    <property type="entry name" value="SUF_FeS_clus_asmbl_SufBD_sf"/>
</dbReference>
<name>A0A9X7Z929_9BACL</name>
<evidence type="ECO:0000313" key="4">
    <source>
        <dbReference type="EMBL" id="QSO49085.1"/>
    </source>
</evidence>
<dbReference type="Pfam" id="PF19295">
    <property type="entry name" value="SufBD_N"/>
    <property type="match status" value="1"/>
</dbReference>
<feature type="domain" description="SUF system FeS cluster assembly SufBD N-terminal" evidence="3">
    <location>
        <begin position="80"/>
        <end position="164"/>
    </location>
</feature>
<dbReference type="Pfam" id="PF01458">
    <property type="entry name" value="SUFBD_core"/>
    <property type="match status" value="1"/>
</dbReference>
<dbReference type="GO" id="GO:0016226">
    <property type="term" value="P:iron-sulfur cluster assembly"/>
    <property type="evidence" value="ECO:0007669"/>
    <property type="project" value="InterPro"/>
</dbReference>
<dbReference type="EMBL" id="CP071182">
    <property type="protein sequence ID" value="QSO49085.1"/>
    <property type="molecule type" value="Genomic_DNA"/>
</dbReference>
<evidence type="ECO:0000313" key="5">
    <source>
        <dbReference type="Proteomes" id="UP000663505"/>
    </source>
</evidence>
<gene>
    <name evidence="4" type="ORF">JZ786_09235</name>
</gene>
<accession>A0A9X7Z929</accession>
<dbReference type="PANTHER" id="PTHR30508">
    <property type="entry name" value="FES CLUSTER ASSEMBLY PROTEIN SUF"/>
    <property type="match status" value="1"/>
</dbReference>
<dbReference type="SUPFAM" id="SSF101960">
    <property type="entry name" value="Stabilizer of iron transporter SufD"/>
    <property type="match status" value="1"/>
</dbReference>
<keyword evidence="5" id="KW-1185">Reference proteome</keyword>
<evidence type="ECO:0000259" key="2">
    <source>
        <dbReference type="Pfam" id="PF01458"/>
    </source>
</evidence>
<dbReference type="InterPro" id="IPR000825">
    <property type="entry name" value="SUF_FeS_clus_asmbl_SufBD_core"/>
</dbReference>
<organism evidence="4 5">
    <name type="scientific">Alicyclobacillus mengziensis</name>
    <dbReference type="NCBI Taxonomy" id="2931921"/>
    <lineage>
        <taxon>Bacteria</taxon>
        <taxon>Bacillati</taxon>
        <taxon>Bacillota</taxon>
        <taxon>Bacilli</taxon>
        <taxon>Bacillales</taxon>
        <taxon>Alicyclobacillaceae</taxon>
        <taxon>Alicyclobacillus</taxon>
    </lineage>
</organism>
<dbReference type="PANTHER" id="PTHR30508:SF1">
    <property type="entry name" value="UPF0051 PROTEIN ABCI8, CHLOROPLASTIC-RELATED"/>
    <property type="match status" value="1"/>
</dbReference>
<proteinExistence type="inferred from homology"/>
<comment type="similarity">
    <text evidence="1">Belongs to the iron-sulfur cluster assembly SufBD family.</text>
</comment>
<protein>
    <submittedName>
        <fullName evidence="4">SufD family Fe-S cluster assembly protein</fullName>
    </submittedName>
</protein>
<dbReference type="AlphaFoldDB" id="A0A9X7Z929"/>
<evidence type="ECO:0000256" key="1">
    <source>
        <dbReference type="ARBA" id="ARBA00043967"/>
    </source>
</evidence>
<sequence>MTTNETALSTASSLVADLVARFSEPDWLKQAREEALAKYGETPAPKLEKTDLRRRAFDIGPFSNLTAGGSDRARRLLESLQNSPFVFIRDGVVVKTNIPSELEEKGIVFSSLHEAVGSHEAIVRKHLSSVVPAGESKWAALNTAAWTDGAFVYVPRNTVVDSPVTFVYESSAQAHGAAVHSLVVAEEGSQLAYTEVFLVDGELESGKVHSDVLEVVAGATAHVTVATMTEYKKGPTNFTVRRARLASDAKVDWLYGDVGDGFTVGLLESDLVGNGSTSTVSGIGLGYGRQHMDMTVSMLHRGRHTESDIVMHGGLRQRANSIYRTSTHIFRQAVGAGSEQHDRMLMLDGTARADAIPMLLIDENDVQRCGHAASVGQIDAWQLYYLKSRGIPEKQARRMMIWGYLEPTLEAFPNEAVRDFLRQQIDEELV</sequence>
<dbReference type="InterPro" id="IPR045595">
    <property type="entry name" value="SufBD_N"/>
</dbReference>
<dbReference type="InterPro" id="IPR055346">
    <property type="entry name" value="Fe-S_cluster_assembly_SufBD"/>
</dbReference>
<reference evidence="4 5" key="1">
    <citation type="submission" date="2021-02" db="EMBL/GenBank/DDBJ databases">
        <title>Alicyclobacillus curvatus sp. nov. and Alicyclobacillus mengziensis sp. nov., two acidophilic bacteria isolated from acid mine drainage.</title>
        <authorList>
            <person name="Huang Y."/>
        </authorList>
    </citation>
    <scope>NUCLEOTIDE SEQUENCE [LARGE SCALE GENOMIC DNA]</scope>
    <source>
        <strain evidence="4 5">S30H14</strain>
    </source>
</reference>